<accession>A0A0G0G858</accession>
<feature type="compositionally biased region" description="Polar residues" evidence="1">
    <location>
        <begin position="141"/>
        <end position="151"/>
    </location>
</feature>
<reference evidence="2 3" key="1">
    <citation type="journal article" date="2015" name="Nature">
        <title>rRNA introns, odd ribosomes, and small enigmatic genomes across a large radiation of phyla.</title>
        <authorList>
            <person name="Brown C.T."/>
            <person name="Hug L.A."/>
            <person name="Thomas B.C."/>
            <person name="Sharon I."/>
            <person name="Castelle C.J."/>
            <person name="Singh A."/>
            <person name="Wilkins M.J."/>
            <person name="Williams K.H."/>
            <person name="Banfield J.F."/>
        </authorList>
    </citation>
    <scope>NUCLEOTIDE SEQUENCE [LARGE SCALE GENOMIC DNA]</scope>
</reference>
<feature type="region of interest" description="Disordered" evidence="1">
    <location>
        <begin position="126"/>
        <end position="151"/>
    </location>
</feature>
<evidence type="ECO:0000313" key="3">
    <source>
        <dbReference type="Proteomes" id="UP000034316"/>
    </source>
</evidence>
<evidence type="ECO:0000313" key="2">
    <source>
        <dbReference type="EMBL" id="KKP87907.1"/>
    </source>
</evidence>
<protein>
    <submittedName>
        <fullName evidence="2">Uncharacterized protein</fullName>
    </submittedName>
</protein>
<comment type="caution">
    <text evidence="2">The sequence shown here is derived from an EMBL/GenBank/DDBJ whole genome shotgun (WGS) entry which is preliminary data.</text>
</comment>
<gene>
    <name evidence="2" type="ORF">UR93_C0028G0004</name>
</gene>
<name>A0A0G0G858_9BACT</name>
<evidence type="ECO:0000256" key="1">
    <source>
        <dbReference type="SAM" id="MobiDB-lite"/>
    </source>
</evidence>
<proteinExistence type="predicted"/>
<dbReference type="EMBL" id="LBRB01000028">
    <property type="protein sequence ID" value="KKP87907.1"/>
    <property type="molecule type" value="Genomic_DNA"/>
</dbReference>
<dbReference type="STRING" id="1618333.UR93_C0028G0004"/>
<sequence>MSPELSSQGVEGMSGDPYKDWYEEIVKKQGIKKGSVVELSGQDNGSFRFRLTEVKGGFVSFDEKATQDSDGNWNTVKGDNTISWNRVEDIINVTRFKEYDGQEVSVETKNGSKYRGILSLETHTDPTKETVGLDLTDESGNKTGQGSNPIYSNSIESIKLIER</sequence>
<dbReference type="Proteomes" id="UP000034316">
    <property type="component" value="Unassembled WGS sequence"/>
</dbReference>
<dbReference type="AlphaFoldDB" id="A0A0G0G858"/>
<organism evidence="2 3">
    <name type="scientific">Berkelbacteria bacterium GW2011_GWA2_35_9</name>
    <dbReference type="NCBI Taxonomy" id="1618333"/>
    <lineage>
        <taxon>Bacteria</taxon>
        <taxon>Candidatus Berkelbacteria</taxon>
    </lineage>
</organism>